<name>A0A6J7AFN0_9ZZZZ</name>
<keyword evidence="1" id="KW-0472">Membrane</keyword>
<dbReference type="AlphaFoldDB" id="A0A6J7AFN0"/>
<keyword evidence="1" id="KW-0812">Transmembrane</keyword>
<organism evidence="2">
    <name type="scientific">freshwater metagenome</name>
    <dbReference type="NCBI Taxonomy" id="449393"/>
    <lineage>
        <taxon>unclassified sequences</taxon>
        <taxon>metagenomes</taxon>
        <taxon>ecological metagenomes</taxon>
    </lineage>
</organism>
<keyword evidence="1" id="KW-1133">Transmembrane helix</keyword>
<evidence type="ECO:0000313" key="2">
    <source>
        <dbReference type="EMBL" id="CAB4831039.1"/>
    </source>
</evidence>
<feature type="transmembrane region" description="Helical" evidence="1">
    <location>
        <begin position="6"/>
        <end position="28"/>
    </location>
</feature>
<gene>
    <name evidence="2" type="ORF">UFOPK3204_00932</name>
</gene>
<protein>
    <submittedName>
        <fullName evidence="2">Unannotated protein</fullName>
    </submittedName>
</protein>
<evidence type="ECO:0000256" key="1">
    <source>
        <dbReference type="SAM" id="Phobius"/>
    </source>
</evidence>
<proteinExistence type="predicted"/>
<dbReference type="EMBL" id="CAFABK010000036">
    <property type="protein sequence ID" value="CAB4831039.1"/>
    <property type="molecule type" value="Genomic_DNA"/>
</dbReference>
<sequence length="91" mass="9203">MKRRHLWINLSLILAILLVVGAILGVALRPKGASAPARTATVVTATVSSTVTASGSVESAGGSVNQDRVLATVNQTTATQQLAAAPHGTTD</sequence>
<accession>A0A6J7AFN0</accession>
<reference evidence="2" key="1">
    <citation type="submission" date="2020-05" db="EMBL/GenBank/DDBJ databases">
        <authorList>
            <person name="Chiriac C."/>
            <person name="Salcher M."/>
            <person name="Ghai R."/>
            <person name="Kavagutti S V."/>
        </authorList>
    </citation>
    <scope>NUCLEOTIDE SEQUENCE</scope>
</reference>